<evidence type="ECO:0000256" key="1">
    <source>
        <dbReference type="ARBA" id="ARBA00022737"/>
    </source>
</evidence>
<protein>
    <submittedName>
        <fullName evidence="4">NatA N-acetyltransferase complex subunit</fullName>
    </submittedName>
</protein>
<dbReference type="PANTHER" id="PTHR22767">
    <property type="entry name" value="N-TERMINAL ACETYLTRANSFERASE-RELATED"/>
    <property type="match status" value="1"/>
</dbReference>
<proteinExistence type="predicted"/>
<dbReference type="Pfam" id="PF12569">
    <property type="entry name" value="NatA_aux_su"/>
    <property type="match status" value="1"/>
</dbReference>
<dbReference type="GeneID" id="25037341"/>
<dbReference type="GO" id="GO:0031415">
    <property type="term" value="C:NatA complex"/>
    <property type="evidence" value="ECO:0007669"/>
    <property type="project" value="TreeGrafter"/>
</dbReference>
<sequence length="669" mass="77913">MKKSSGKEAALFDRAVDQFEEGHYSRSLKTTLSILKRKPKHAEAIALEGLNLCKLEKHQDALLKCRLATSLNAKSRFCWQALAITYRDQKDYLNSLNCYKNAVNLSPKNEGLLYDTAYIQFHLGLYAALVQSWLTLVGMDSENLEYRLCLTLSYYLSGSFDHCLAHCIDLLSSHKLTPNVASRLACFIPKINFSQGLDFEVSFSFLQTYSSFISSSWQRDEQLASLCFRFHKFDKTLPLYAKLIVRNPDKNEYTRRYLESLYELTINKGLPRDVLYRKSQCLLEWFPNAMNIKVLILQFLVAVNLDYNFFLEHILTYSTSKGIPSTILLLKPLIKDDFSLAHKIKEALLFQLVNTNKKNPTAQVWNLYYLSYLAYFTLDYTSSLYWINQAITDLPTLPDLYYLKGKILSRLGEWSDAIHSLTFCTELDKGDRALASRLAKTYFYIDETELAYKSLSKFCKDRFGGVPTYLAETECIWFLIEDGESLLRQQSYGLALKRFHQLFNIFKEWSSLSFSYHTYCAENAEFEQYLEMCDWITTLWDSPTYLRVALGATIIYLDLYKSPYFKYGKSAPAVRTMNEFEQIQFEKDQNQSVGKLHLQEESRLKRIKLDEDEDPFLIDHDLFGMELLNTKDPLQEAMKFLYPLRLNRLKGWGFLKYLASKIYKIKGKV</sequence>
<dbReference type="eggNOG" id="KOG1156">
    <property type="taxonomic scope" value="Eukaryota"/>
</dbReference>
<dbReference type="InterPro" id="IPR019734">
    <property type="entry name" value="TPR_rpt"/>
</dbReference>
<dbReference type="OrthoDB" id="10263032at2759"/>
<dbReference type="AlphaFoldDB" id="S9XJC6"/>
<organism evidence="4 5">
    <name type="scientific">Schizosaccharomyces cryophilus (strain OY26 / ATCC MYA-4695 / CBS 11777 / NBRC 106824 / NRRL Y48691)</name>
    <name type="common">Fission yeast</name>
    <dbReference type="NCBI Taxonomy" id="653667"/>
    <lineage>
        <taxon>Eukaryota</taxon>
        <taxon>Fungi</taxon>
        <taxon>Dikarya</taxon>
        <taxon>Ascomycota</taxon>
        <taxon>Taphrinomycotina</taxon>
        <taxon>Schizosaccharomycetes</taxon>
        <taxon>Schizosaccharomycetales</taxon>
        <taxon>Schizosaccharomycetaceae</taxon>
        <taxon>Schizosaccharomyces</taxon>
    </lineage>
</organism>
<keyword evidence="1" id="KW-0677">Repeat</keyword>
<dbReference type="PROSITE" id="PS50005">
    <property type="entry name" value="TPR"/>
    <property type="match status" value="1"/>
</dbReference>
<dbReference type="STRING" id="653667.S9XJC6"/>
<reference evidence="4 5" key="1">
    <citation type="journal article" date="2011" name="Science">
        <title>Comparative functional genomics of the fission yeasts.</title>
        <authorList>
            <person name="Rhind N."/>
            <person name="Chen Z."/>
            <person name="Yassour M."/>
            <person name="Thompson D.A."/>
            <person name="Haas B.J."/>
            <person name="Habib N."/>
            <person name="Wapinski I."/>
            <person name="Roy S."/>
            <person name="Lin M.F."/>
            <person name="Heiman D.I."/>
            <person name="Young S.K."/>
            <person name="Furuya K."/>
            <person name="Guo Y."/>
            <person name="Pidoux A."/>
            <person name="Chen H.M."/>
            <person name="Robbertse B."/>
            <person name="Goldberg J.M."/>
            <person name="Aoki K."/>
            <person name="Bayne E.H."/>
            <person name="Berlin A.M."/>
            <person name="Desjardins C.A."/>
            <person name="Dobbs E."/>
            <person name="Dukaj L."/>
            <person name="Fan L."/>
            <person name="FitzGerald M.G."/>
            <person name="French C."/>
            <person name="Gujja S."/>
            <person name="Hansen K."/>
            <person name="Keifenheim D."/>
            <person name="Levin J.Z."/>
            <person name="Mosher R.A."/>
            <person name="Mueller C.A."/>
            <person name="Pfiffner J."/>
            <person name="Priest M."/>
            <person name="Russ C."/>
            <person name="Smialowska A."/>
            <person name="Swoboda P."/>
            <person name="Sykes S.M."/>
            <person name="Vaughn M."/>
            <person name="Vengrova S."/>
            <person name="Yoder R."/>
            <person name="Zeng Q."/>
            <person name="Allshire R."/>
            <person name="Baulcombe D."/>
            <person name="Birren B.W."/>
            <person name="Brown W."/>
            <person name="Ekwall K."/>
            <person name="Kellis M."/>
            <person name="Leatherwood J."/>
            <person name="Levin H."/>
            <person name="Margalit H."/>
            <person name="Martienssen R."/>
            <person name="Nieduszynski C.A."/>
            <person name="Spatafora J.W."/>
            <person name="Friedman N."/>
            <person name="Dalgaard J.Z."/>
            <person name="Baumann P."/>
            <person name="Niki H."/>
            <person name="Regev A."/>
            <person name="Nusbaum C."/>
        </authorList>
    </citation>
    <scope>NUCLEOTIDE SEQUENCE [LARGE SCALE GENOMIC DNA]</scope>
    <source>
        <strain evidence="5">OY26 / ATCC MYA-4695 / CBS 11777 / NBRC 106824 / NRRL Y48691</strain>
    </source>
</reference>
<dbReference type="InterPro" id="IPR011990">
    <property type="entry name" value="TPR-like_helical_dom_sf"/>
</dbReference>
<feature type="repeat" description="TPR" evidence="3">
    <location>
        <begin position="76"/>
        <end position="109"/>
    </location>
</feature>
<dbReference type="HOGENOM" id="CLU_006686_1_1_1"/>
<gene>
    <name evidence="4" type="ORF">SPOG_03020</name>
</gene>
<keyword evidence="2 3" id="KW-0802">TPR repeat</keyword>
<dbReference type="PANTHER" id="PTHR22767:SF14">
    <property type="entry name" value="N-TERMINAL ACETYLTRANSFERASE A COMPLEX SUBUNIT-LIKE PROTEIN C418.02"/>
    <property type="match status" value="1"/>
</dbReference>
<dbReference type="Gene3D" id="1.25.40.1010">
    <property type="match status" value="1"/>
</dbReference>
<dbReference type="Gene3D" id="1.25.40.1040">
    <property type="match status" value="1"/>
</dbReference>
<evidence type="ECO:0000256" key="2">
    <source>
        <dbReference type="ARBA" id="ARBA00022803"/>
    </source>
</evidence>
<accession>S9XJC6</accession>
<evidence type="ECO:0000256" key="3">
    <source>
        <dbReference type="PROSITE-ProRule" id="PRU00339"/>
    </source>
</evidence>
<dbReference type="SUPFAM" id="SSF48452">
    <property type="entry name" value="TPR-like"/>
    <property type="match status" value="2"/>
</dbReference>
<keyword evidence="5" id="KW-1185">Reference proteome</keyword>
<dbReference type="GO" id="GO:0016740">
    <property type="term" value="F:transferase activity"/>
    <property type="evidence" value="ECO:0007669"/>
    <property type="project" value="UniProtKB-KW"/>
</dbReference>
<evidence type="ECO:0000313" key="5">
    <source>
        <dbReference type="Proteomes" id="UP000015464"/>
    </source>
</evidence>
<dbReference type="SMART" id="SM00028">
    <property type="entry name" value="TPR"/>
    <property type="match status" value="4"/>
</dbReference>
<evidence type="ECO:0000313" key="4">
    <source>
        <dbReference type="EMBL" id="EPY53746.1"/>
    </source>
</evidence>
<dbReference type="EMBL" id="KE546988">
    <property type="protein sequence ID" value="EPY53746.1"/>
    <property type="molecule type" value="Genomic_DNA"/>
</dbReference>
<dbReference type="RefSeq" id="XP_013021135.1">
    <property type="nucleotide sequence ID" value="XM_013165681.1"/>
</dbReference>
<name>S9XJC6_SCHCR</name>
<dbReference type="InterPro" id="IPR021183">
    <property type="entry name" value="NatA_aux_su"/>
</dbReference>
<dbReference type="OMA" id="AETECIW"/>
<dbReference type="Proteomes" id="UP000015464">
    <property type="component" value="Unassembled WGS sequence"/>
</dbReference>